<accession>A0A4Q7MVP8</accession>
<gene>
    <name evidence="2" type="ORF">EV199_4014</name>
</gene>
<dbReference type="InterPro" id="IPR008969">
    <property type="entry name" value="CarboxyPept-like_regulatory"/>
</dbReference>
<keyword evidence="2" id="KW-0121">Carboxypeptidase</keyword>
<name>A0A4Q7MVP8_9BACT</name>
<proteinExistence type="predicted"/>
<keyword evidence="2" id="KW-0645">Protease</keyword>
<keyword evidence="2" id="KW-0378">Hydrolase</keyword>
<dbReference type="AlphaFoldDB" id="A0A4Q7MVP8"/>
<dbReference type="OrthoDB" id="1223654at2"/>
<dbReference type="Proteomes" id="UP000293874">
    <property type="component" value="Unassembled WGS sequence"/>
</dbReference>
<dbReference type="SUPFAM" id="SSF49464">
    <property type="entry name" value="Carboxypeptidase regulatory domain-like"/>
    <property type="match status" value="1"/>
</dbReference>
<dbReference type="RefSeq" id="WP_130542550.1">
    <property type="nucleotide sequence ID" value="NZ_CP042431.1"/>
</dbReference>
<reference evidence="2 3" key="1">
    <citation type="submission" date="2019-02" db="EMBL/GenBank/DDBJ databases">
        <title>Genomic Encyclopedia of Type Strains, Phase IV (KMG-IV): sequencing the most valuable type-strain genomes for metagenomic binning, comparative biology and taxonomic classification.</title>
        <authorList>
            <person name="Goeker M."/>
        </authorList>
    </citation>
    <scope>NUCLEOTIDE SEQUENCE [LARGE SCALE GENOMIC DNA]</scope>
    <source>
        <strain evidence="2 3">DSM 18116</strain>
    </source>
</reference>
<feature type="chain" id="PRO_5020479753" evidence="1">
    <location>
        <begin position="20"/>
        <end position="360"/>
    </location>
</feature>
<dbReference type="EMBL" id="SGXA01000002">
    <property type="protein sequence ID" value="RZS72099.1"/>
    <property type="molecule type" value="Genomic_DNA"/>
</dbReference>
<comment type="caution">
    <text evidence="2">The sequence shown here is derived from an EMBL/GenBank/DDBJ whole genome shotgun (WGS) entry which is preliminary data.</text>
</comment>
<feature type="signal peptide" evidence="1">
    <location>
        <begin position="1"/>
        <end position="19"/>
    </location>
</feature>
<dbReference type="GO" id="GO:0004180">
    <property type="term" value="F:carboxypeptidase activity"/>
    <property type="evidence" value="ECO:0007669"/>
    <property type="project" value="UniProtKB-KW"/>
</dbReference>
<keyword evidence="3" id="KW-1185">Reference proteome</keyword>
<dbReference type="Gene3D" id="2.60.40.1120">
    <property type="entry name" value="Carboxypeptidase-like, regulatory domain"/>
    <property type="match status" value="1"/>
</dbReference>
<evidence type="ECO:0000313" key="3">
    <source>
        <dbReference type="Proteomes" id="UP000293874"/>
    </source>
</evidence>
<evidence type="ECO:0000256" key="1">
    <source>
        <dbReference type="SAM" id="SignalP"/>
    </source>
</evidence>
<dbReference type="Pfam" id="PF13715">
    <property type="entry name" value="CarbopepD_reg_2"/>
    <property type="match status" value="1"/>
</dbReference>
<protein>
    <submittedName>
        <fullName evidence="2">Carboxypeptidase-like protein</fullName>
    </submittedName>
</protein>
<sequence>MKKLLPFLILLLMQITSMAQEKNFTILGKVVDSATQQVLQGASAYCQNTTQGTITNKEGLFFLRLPNGGYDLVISFMGYEKKVIRISNNLPPVDTMQIALLKEEKSLAEVAVVASTELPDGLARYGQFFIDHFIGTSPNASQCVIKNPEALKFYFFKKRNRLKVTAREDIIITNEALGYNIRYQLDSFSYDYNNNISQYTGYPLFMEIDTTAEVRAQYGKNRARTYLGSRLHFMRTLFDSTMLDEGFVVEKMEDDPKSAKGSYIKDIYSEELYEADSSEVFIKWQGRYRITYKNVHPDKRYLQDYKLPDNIRVQVSLLDVADGFVIEENGYFYDQQTVISTGYWAWKLLAELLPYDYEYH</sequence>
<keyword evidence="1" id="KW-0732">Signal</keyword>
<evidence type="ECO:0000313" key="2">
    <source>
        <dbReference type="EMBL" id="RZS72099.1"/>
    </source>
</evidence>
<organism evidence="2 3">
    <name type="scientific">Pseudobacter ginsenosidimutans</name>
    <dbReference type="NCBI Taxonomy" id="661488"/>
    <lineage>
        <taxon>Bacteria</taxon>
        <taxon>Pseudomonadati</taxon>
        <taxon>Bacteroidota</taxon>
        <taxon>Chitinophagia</taxon>
        <taxon>Chitinophagales</taxon>
        <taxon>Chitinophagaceae</taxon>
        <taxon>Pseudobacter</taxon>
    </lineage>
</organism>